<dbReference type="InterPro" id="IPR000914">
    <property type="entry name" value="SBP_5_dom"/>
</dbReference>
<dbReference type="Proteomes" id="UP001184693">
    <property type="component" value="Unassembled WGS sequence"/>
</dbReference>
<evidence type="ECO:0000256" key="3">
    <source>
        <dbReference type="ARBA" id="ARBA00022448"/>
    </source>
</evidence>
<keyword evidence="3" id="KW-0813">Transport</keyword>
<dbReference type="GO" id="GO:1904680">
    <property type="term" value="F:peptide transmembrane transporter activity"/>
    <property type="evidence" value="ECO:0007669"/>
    <property type="project" value="TreeGrafter"/>
</dbReference>
<evidence type="ECO:0000256" key="11">
    <source>
        <dbReference type="ARBA" id="ARBA00056206"/>
    </source>
</evidence>
<dbReference type="Pfam" id="PF00496">
    <property type="entry name" value="SBP_bac_5"/>
    <property type="match status" value="1"/>
</dbReference>
<dbReference type="Gene3D" id="3.10.105.10">
    <property type="entry name" value="Dipeptide-binding Protein, Domain 3"/>
    <property type="match status" value="1"/>
</dbReference>
<dbReference type="GO" id="GO:0015031">
    <property type="term" value="P:protein transport"/>
    <property type="evidence" value="ECO:0007669"/>
    <property type="project" value="UniProtKB-KW"/>
</dbReference>
<proteinExistence type="inferred from homology"/>
<evidence type="ECO:0000256" key="2">
    <source>
        <dbReference type="ARBA" id="ARBA00005695"/>
    </source>
</evidence>
<dbReference type="PANTHER" id="PTHR30290">
    <property type="entry name" value="PERIPLASMIC BINDING COMPONENT OF ABC TRANSPORTER"/>
    <property type="match status" value="1"/>
</dbReference>
<dbReference type="Gene3D" id="3.40.190.10">
    <property type="entry name" value="Periplasmic binding protein-like II"/>
    <property type="match status" value="1"/>
</dbReference>
<dbReference type="GO" id="GO:0005886">
    <property type="term" value="C:plasma membrane"/>
    <property type="evidence" value="ECO:0007669"/>
    <property type="project" value="UniProtKB-SubCell"/>
</dbReference>
<dbReference type="PIRSF" id="PIRSF002741">
    <property type="entry name" value="MppA"/>
    <property type="match status" value="1"/>
</dbReference>
<evidence type="ECO:0000256" key="7">
    <source>
        <dbReference type="ARBA" id="ARBA00022927"/>
    </source>
</evidence>
<organism evidence="13 14">
    <name type="scientific">Streptococcus pneumoniae</name>
    <dbReference type="NCBI Taxonomy" id="1313"/>
    <lineage>
        <taxon>Bacteria</taxon>
        <taxon>Bacillati</taxon>
        <taxon>Bacillota</taxon>
        <taxon>Bacilli</taxon>
        <taxon>Lactobacillales</taxon>
        <taxon>Streptococcaceae</taxon>
        <taxon>Streptococcus</taxon>
    </lineage>
</organism>
<feature type="non-terminal residue" evidence="13">
    <location>
        <position position="534"/>
    </location>
</feature>
<comment type="similarity">
    <text evidence="2">Belongs to the bacterial solute-binding protein 5 family.</text>
</comment>
<dbReference type="InterPro" id="IPR030678">
    <property type="entry name" value="Peptide/Ni-bd"/>
</dbReference>
<evidence type="ECO:0000256" key="5">
    <source>
        <dbReference type="ARBA" id="ARBA00022729"/>
    </source>
</evidence>
<evidence type="ECO:0000256" key="8">
    <source>
        <dbReference type="ARBA" id="ARBA00023136"/>
    </source>
</evidence>
<dbReference type="PANTHER" id="PTHR30290:SF10">
    <property type="entry name" value="PERIPLASMIC OLIGOPEPTIDE-BINDING PROTEIN-RELATED"/>
    <property type="match status" value="1"/>
</dbReference>
<dbReference type="FunFam" id="3.10.105.10:FF:000013">
    <property type="entry name" value="Oligopeptide ABC transporter, oligopeptide-binding protein AliB"/>
    <property type="match status" value="1"/>
</dbReference>
<keyword evidence="6" id="KW-0571">Peptide transport</keyword>
<protein>
    <submittedName>
        <fullName evidence="13">ABC transporter substrate-binding protein</fullName>
    </submittedName>
</protein>
<evidence type="ECO:0000256" key="9">
    <source>
        <dbReference type="ARBA" id="ARBA00023139"/>
    </source>
</evidence>
<dbReference type="SUPFAM" id="SSF53850">
    <property type="entry name" value="Periplasmic binding protein-like II"/>
    <property type="match status" value="1"/>
</dbReference>
<keyword evidence="4" id="KW-1003">Cell membrane</keyword>
<dbReference type="InterPro" id="IPR039424">
    <property type="entry name" value="SBP_5"/>
</dbReference>
<evidence type="ECO:0000259" key="12">
    <source>
        <dbReference type="Pfam" id="PF00496"/>
    </source>
</evidence>
<keyword evidence="10" id="KW-0449">Lipoprotein</keyword>
<dbReference type="GO" id="GO:0015833">
    <property type="term" value="P:peptide transport"/>
    <property type="evidence" value="ECO:0007669"/>
    <property type="project" value="UniProtKB-KW"/>
</dbReference>
<dbReference type="Gene3D" id="3.90.76.10">
    <property type="entry name" value="Dipeptide-binding Protein, Domain 1"/>
    <property type="match status" value="1"/>
</dbReference>
<comment type="caution">
    <text evidence="13">The sequence shown here is derived from an EMBL/GenBank/DDBJ whole genome shotgun (WGS) entry which is preliminary data.</text>
</comment>
<keyword evidence="5" id="KW-0732">Signal</keyword>
<keyword evidence="8" id="KW-0472">Membrane</keyword>
<dbReference type="EMBL" id="JAVPGZ010000063">
    <property type="protein sequence ID" value="MDS8037720.1"/>
    <property type="molecule type" value="Genomic_DNA"/>
</dbReference>
<gene>
    <name evidence="13" type="ORF">RLG82_01400</name>
</gene>
<evidence type="ECO:0000256" key="4">
    <source>
        <dbReference type="ARBA" id="ARBA00022475"/>
    </source>
</evidence>
<comment type="function">
    <text evidence="11">Part of the binding-protein-dependent transport system for oligopeptides; probably an oligopeptide binding protein.</text>
</comment>
<comment type="subcellular location">
    <subcellularLocation>
        <location evidence="1">Cell membrane</location>
        <topology evidence="1">Lipid-anchor</topology>
    </subcellularLocation>
</comment>
<evidence type="ECO:0000313" key="13">
    <source>
        <dbReference type="EMBL" id="MDS8037720.1"/>
    </source>
</evidence>
<feature type="domain" description="Solute-binding protein family 5" evidence="12">
    <location>
        <begin position="1"/>
        <end position="422"/>
    </location>
</feature>
<sequence>LRKDAKWFTSEGEEYAPVTAQDFVTGLQYAADKKSEALYLVQDSVAGLDDYITGKTSDFSTVGIKALDDQTVQYTLARPEPYWNSKTTSTILFPVNADFLKSKGDDFGKVDPANILYSGPFLMKAFVSKSVIEYKKNPNYWDAKNVFVDDVKLTYYDGSDQDALVRNFTDGAYSYARLYPNSSSFEGIKEKYKDDIIYSMQDATSYYWNFNLDRQAYKFTSKTTDIEKKSTQEAVLNKNFRQAINFAYDRTSYGAQTQGEDGATKILRNLVVPPTFVSIKGKDFGEVVASKMVNNYGKEWQGINFADGQDPYYNPEKAKAKFAEAKKELEAKGVQFPIHLDATVDQASKKGIQEVSSMKQSIEAALGTENVVIDIQQLSTEDYDNSSYLAQTAIQKDYDLYNGGWSPDYLDPSTYLDIFSVKNGGVLQNLGLDPGEANDKAKAVGLDTYTQMLEEANKEQDPAKRYEKYADIQAWLIDSSLAIPNVSLGGTPSLRKTVPFSAPYSLAGNKGVESYKYLKVQDKIVTTDEYAKAR</sequence>
<name>A0AAP5MRA9_STREE</name>
<feature type="non-terminal residue" evidence="13">
    <location>
        <position position="1"/>
    </location>
</feature>
<evidence type="ECO:0000256" key="6">
    <source>
        <dbReference type="ARBA" id="ARBA00022856"/>
    </source>
</evidence>
<keyword evidence="9" id="KW-0564">Palmitate</keyword>
<dbReference type="AlphaFoldDB" id="A0AAP5MRA9"/>
<keyword evidence="7" id="KW-0653">Protein transport</keyword>
<evidence type="ECO:0000256" key="1">
    <source>
        <dbReference type="ARBA" id="ARBA00004193"/>
    </source>
</evidence>
<reference evidence="13" key="1">
    <citation type="submission" date="2023-06" db="EMBL/GenBank/DDBJ databases">
        <title>PCVPA Blantyre Malawi Pneumococcal carriage surveillance isolates.</title>
        <authorList>
            <person name="Obolski U."/>
            <person name="Swarthout T.D."/>
            <person name="Kalizang'Oma A."/>
            <person name="Mwalukomo T.S."/>
            <person name="Cave R."/>
            <person name="Brown C."/>
            <person name="Cornick J."/>
            <person name="Kamng'Ona A."/>
            <person name="Msefula J."/>
            <person name="French N."/>
            <person name="Hyderman R."/>
        </authorList>
    </citation>
    <scope>NUCLEOTIDE SEQUENCE</scope>
    <source>
        <strain evidence="13">BVY8TH</strain>
    </source>
</reference>
<accession>A0AAP5MRA9</accession>
<evidence type="ECO:0000313" key="14">
    <source>
        <dbReference type="Proteomes" id="UP001184693"/>
    </source>
</evidence>
<evidence type="ECO:0000256" key="10">
    <source>
        <dbReference type="ARBA" id="ARBA00023288"/>
    </source>
</evidence>